<dbReference type="Gene3D" id="3.40.50.300">
    <property type="entry name" value="P-loop containing nucleotide triphosphate hydrolases"/>
    <property type="match status" value="1"/>
</dbReference>
<dbReference type="AlphaFoldDB" id="A0A1M4T6M8"/>
<dbReference type="InterPro" id="IPR003593">
    <property type="entry name" value="AAA+_ATPase"/>
</dbReference>
<dbReference type="PROSITE" id="PS50893">
    <property type="entry name" value="ABC_TRANSPORTER_2"/>
    <property type="match status" value="1"/>
</dbReference>
<dbReference type="STRING" id="1121256.SAMN02746089_00232"/>
<protein>
    <submittedName>
        <fullName evidence="6">Zinc transport system ATP-binding protein</fullName>
    </submittedName>
</protein>
<dbReference type="InterPro" id="IPR003439">
    <property type="entry name" value="ABC_transporter-like_ATP-bd"/>
</dbReference>
<dbReference type="SMART" id="SM00382">
    <property type="entry name" value="AAA"/>
    <property type="match status" value="1"/>
</dbReference>
<comment type="similarity">
    <text evidence="1">Belongs to the ABC transporter superfamily.</text>
</comment>
<name>A0A1M4T6M8_9THEO</name>
<evidence type="ECO:0000256" key="2">
    <source>
        <dbReference type="ARBA" id="ARBA00022448"/>
    </source>
</evidence>
<keyword evidence="3" id="KW-0547">Nucleotide-binding</keyword>
<dbReference type="Pfam" id="PF00005">
    <property type="entry name" value="ABC_tran"/>
    <property type="match status" value="1"/>
</dbReference>
<dbReference type="SUPFAM" id="SSF52540">
    <property type="entry name" value="P-loop containing nucleoside triphosphate hydrolases"/>
    <property type="match status" value="1"/>
</dbReference>
<dbReference type="FunFam" id="3.40.50.300:FF:000134">
    <property type="entry name" value="Iron-enterobactin ABC transporter ATP-binding protein"/>
    <property type="match status" value="1"/>
</dbReference>
<dbReference type="PANTHER" id="PTHR42734">
    <property type="entry name" value="METAL TRANSPORT SYSTEM ATP-BINDING PROTEIN TM_0124-RELATED"/>
    <property type="match status" value="1"/>
</dbReference>
<dbReference type="PANTHER" id="PTHR42734:SF17">
    <property type="entry name" value="METAL TRANSPORT SYSTEM ATP-BINDING PROTEIN TM_0124-RELATED"/>
    <property type="match status" value="1"/>
</dbReference>
<gene>
    <name evidence="6" type="ORF">SAMN02746089_00232</name>
</gene>
<dbReference type="EMBL" id="FQVH01000001">
    <property type="protein sequence ID" value="SHE40173.1"/>
    <property type="molecule type" value="Genomic_DNA"/>
</dbReference>
<evidence type="ECO:0000256" key="4">
    <source>
        <dbReference type="ARBA" id="ARBA00022840"/>
    </source>
</evidence>
<keyword evidence="2" id="KW-0813">Transport</keyword>
<dbReference type="GO" id="GO:0016887">
    <property type="term" value="F:ATP hydrolysis activity"/>
    <property type="evidence" value="ECO:0007669"/>
    <property type="project" value="InterPro"/>
</dbReference>
<dbReference type="InterPro" id="IPR027417">
    <property type="entry name" value="P-loop_NTPase"/>
</dbReference>
<dbReference type="PROSITE" id="PS00211">
    <property type="entry name" value="ABC_TRANSPORTER_1"/>
    <property type="match status" value="1"/>
</dbReference>
<dbReference type="InterPro" id="IPR050153">
    <property type="entry name" value="Metal_Ion_Import_ABC"/>
</dbReference>
<accession>A0A1M4T6M8</accession>
<evidence type="ECO:0000256" key="3">
    <source>
        <dbReference type="ARBA" id="ARBA00022741"/>
    </source>
</evidence>
<dbReference type="InterPro" id="IPR017871">
    <property type="entry name" value="ABC_transporter-like_CS"/>
</dbReference>
<evidence type="ECO:0000313" key="6">
    <source>
        <dbReference type="EMBL" id="SHE40173.1"/>
    </source>
</evidence>
<organism evidence="6 7">
    <name type="scientific">Caldanaerobius fijiensis DSM 17918</name>
    <dbReference type="NCBI Taxonomy" id="1121256"/>
    <lineage>
        <taxon>Bacteria</taxon>
        <taxon>Bacillati</taxon>
        <taxon>Bacillota</taxon>
        <taxon>Clostridia</taxon>
        <taxon>Thermoanaerobacterales</taxon>
        <taxon>Thermoanaerobacteraceae</taxon>
        <taxon>Caldanaerobius</taxon>
    </lineage>
</organism>
<feature type="domain" description="ABC transporter" evidence="5">
    <location>
        <begin position="5"/>
        <end position="240"/>
    </location>
</feature>
<evidence type="ECO:0000259" key="5">
    <source>
        <dbReference type="PROSITE" id="PS50893"/>
    </source>
</evidence>
<keyword evidence="4 6" id="KW-0067">ATP-binding</keyword>
<reference evidence="6 7" key="1">
    <citation type="submission" date="2016-11" db="EMBL/GenBank/DDBJ databases">
        <authorList>
            <person name="Jaros S."/>
            <person name="Januszkiewicz K."/>
            <person name="Wedrychowicz H."/>
        </authorList>
    </citation>
    <scope>NUCLEOTIDE SEQUENCE [LARGE SCALE GENOMIC DNA]</scope>
    <source>
        <strain evidence="6 7">DSM 17918</strain>
    </source>
</reference>
<evidence type="ECO:0000256" key="1">
    <source>
        <dbReference type="ARBA" id="ARBA00005417"/>
    </source>
</evidence>
<keyword evidence="7" id="KW-1185">Reference proteome</keyword>
<dbReference type="GO" id="GO:0005524">
    <property type="term" value="F:ATP binding"/>
    <property type="evidence" value="ECO:0007669"/>
    <property type="project" value="UniProtKB-KW"/>
</dbReference>
<evidence type="ECO:0000313" key="7">
    <source>
        <dbReference type="Proteomes" id="UP000184088"/>
    </source>
</evidence>
<dbReference type="CDD" id="cd03235">
    <property type="entry name" value="ABC_Metallic_Cations"/>
    <property type="match status" value="1"/>
</dbReference>
<sequence length="252" mass="27786">MENIIEVKNVSFSYGQNQVLNDVSLTIKKGEFIGVIGPNGSGKSTLMNLIIGKLKASRGQIYIFGESIDKLKQKHLIGYVPQRSFSFNLSFPATVFEVVMMGLYASIGLFKKPGAIHREKVHDALKIVDMYEHKDTLIGNLSGGQMQRVFIARSIVSDPQILILDEPTVGIDARSEKNLFDLLEKLNKAGITIIMVTHDIMAITEKVSRIICLSGGKVNEHCTAIDLLEAGASDLYGYPVKLEKHEHGGEKL</sequence>
<proteinExistence type="inferred from homology"/>
<dbReference type="Proteomes" id="UP000184088">
    <property type="component" value="Unassembled WGS sequence"/>
</dbReference>